<name>A0A6F8XZB5_9ACTN</name>
<dbReference type="RefSeq" id="WP_173039020.1">
    <property type="nucleotide sequence ID" value="NZ_AP022870.1"/>
</dbReference>
<evidence type="ECO:0000313" key="1">
    <source>
        <dbReference type="EMBL" id="BCB79165.1"/>
    </source>
</evidence>
<dbReference type="EMBL" id="AP022870">
    <property type="protein sequence ID" value="BCB79165.1"/>
    <property type="molecule type" value="Genomic_DNA"/>
</dbReference>
<organism evidence="1 2">
    <name type="scientific">Phytohabitans flavus</name>
    <dbReference type="NCBI Taxonomy" id="1076124"/>
    <lineage>
        <taxon>Bacteria</taxon>
        <taxon>Bacillati</taxon>
        <taxon>Actinomycetota</taxon>
        <taxon>Actinomycetes</taxon>
        <taxon>Micromonosporales</taxon>
        <taxon>Micromonosporaceae</taxon>
    </lineage>
</organism>
<gene>
    <name evidence="1" type="ORF">Pflav_055750</name>
</gene>
<evidence type="ECO:0000313" key="2">
    <source>
        <dbReference type="Proteomes" id="UP000502508"/>
    </source>
</evidence>
<proteinExistence type="predicted"/>
<accession>A0A6F8XZB5</accession>
<protein>
    <submittedName>
        <fullName evidence="1">Uncharacterized protein</fullName>
    </submittedName>
</protein>
<sequence>MLEIDKFDLDETATALADQSAYDEHRYLIEPADRRGRISGPATVASTARRPLTSMTWISSRSTRCARVSGSRTWRMSPRLVGDEQAARRLARAIDGRGAFRRFNNELHQEYSHLIPAWRAFRDNRAACWAG</sequence>
<keyword evidence="2" id="KW-1185">Reference proteome</keyword>
<reference evidence="1 2" key="1">
    <citation type="submission" date="2020-03" db="EMBL/GenBank/DDBJ databases">
        <title>Whole genome shotgun sequence of Phytohabitans flavus NBRC 107702.</title>
        <authorList>
            <person name="Komaki H."/>
            <person name="Tamura T."/>
        </authorList>
    </citation>
    <scope>NUCLEOTIDE SEQUENCE [LARGE SCALE GENOMIC DNA]</scope>
    <source>
        <strain evidence="1 2">NBRC 107702</strain>
    </source>
</reference>
<dbReference type="Proteomes" id="UP000502508">
    <property type="component" value="Chromosome"/>
</dbReference>
<dbReference type="KEGG" id="pfla:Pflav_055750"/>
<reference evidence="1 2" key="2">
    <citation type="submission" date="2020-03" db="EMBL/GenBank/DDBJ databases">
        <authorList>
            <person name="Ichikawa N."/>
            <person name="Kimura A."/>
            <person name="Kitahashi Y."/>
            <person name="Uohara A."/>
        </authorList>
    </citation>
    <scope>NUCLEOTIDE SEQUENCE [LARGE SCALE GENOMIC DNA]</scope>
    <source>
        <strain evidence="1 2">NBRC 107702</strain>
    </source>
</reference>
<dbReference type="AlphaFoldDB" id="A0A6F8XZB5"/>